<reference evidence="3 4" key="1">
    <citation type="submission" date="2024-02" db="EMBL/GenBank/DDBJ databases">
        <authorList>
            <person name="Vignale AGUSTIN F."/>
            <person name="Sosa J E."/>
            <person name="Modenutti C."/>
        </authorList>
    </citation>
    <scope>NUCLEOTIDE SEQUENCE [LARGE SCALE GENOMIC DNA]</scope>
</reference>
<dbReference type="InterPro" id="IPR001193">
    <property type="entry name" value="MBTPS2"/>
</dbReference>
<dbReference type="PANTHER" id="PTHR13325:SF3">
    <property type="entry name" value="MEMBRANE-BOUND TRANSCRIPTION FACTOR SITE-2 PROTEASE"/>
    <property type="match status" value="1"/>
</dbReference>
<comment type="caution">
    <text evidence="3">The sequence shown here is derived from an EMBL/GenBank/DDBJ whole genome shotgun (WGS) entry which is preliminary data.</text>
</comment>
<protein>
    <recommendedName>
        <fullName evidence="5">Endopeptidase S2P</fullName>
    </recommendedName>
</protein>
<keyword evidence="4" id="KW-1185">Reference proteome</keyword>
<dbReference type="AlphaFoldDB" id="A0ABC8SPH3"/>
<dbReference type="PANTHER" id="PTHR13325">
    <property type="entry name" value="PROTEASE M50 MEMBRANE-BOUND TRANSCRIPTION FACTOR SITE 2 PROTEASE"/>
    <property type="match status" value="1"/>
</dbReference>
<evidence type="ECO:0008006" key="5">
    <source>
        <dbReference type="Google" id="ProtNLM"/>
    </source>
</evidence>
<dbReference type="EMBL" id="CAUOFW020002929">
    <property type="protein sequence ID" value="CAK9156898.1"/>
    <property type="molecule type" value="Genomic_DNA"/>
</dbReference>
<dbReference type="Proteomes" id="UP001642360">
    <property type="component" value="Unassembled WGS sequence"/>
</dbReference>
<keyword evidence="1" id="KW-1133">Transmembrane helix</keyword>
<evidence type="ECO:0000256" key="1">
    <source>
        <dbReference type="SAM" id="Phobius"/>
    </source>
</evidence>
<sequence>MAFKDELLPASTLPSYIVHWHLAHGATFTASSEGIQIEYIAVFSAVLFPGALVAFKDEFLQALPRLSTLRIYCAGIWHNAAFCAVCALALLLLPLILYPFYIHGESPMVLDVSSISPLSGYLSPGDLIVSLDGIHIHHAQEWMDIVTLLDEQTLQNSKHYSDSENFVTVNERKGYCVPKSFFEESMHIDLKDNVTTCPNELTAFASISCFDSSTLGGVSSGDRKNIHCLNAKDIVKLKKCGDGWVMTVSNRSNCLCSGAESCLTPVQMLGQTWGEITYSSPYSPECRQPERNSFPGHKSSDFGEISCGGTFVFIGNMISMAHSIRLTSYQPRWSLDFGAYIPNVLEKLLMCIFHASLMLALLNSLPVCLHVIVCFHIFKNIITFLYMSQPTCGSCL</sequence>
<organism evidence="3 4">
    <name type="scientific">Ilex paraguariensis</name>
    <name type="common">yerba mate</name>
    <dbReference type="NCBI Taxonomy" id="185542"/>
    <lineage>
        <taxon>Eukaryota</taxon>
        <taxon>Viridiplantae</taxon>
        <taxon>Streptophyta</taxon>
        <taxon>Embryophyta</taxon>
        <taxon>Tracheophyta</taxon>
        <taxon>Spermatophyta</taxon>
        <taxon>Magnoliopsida</taxon>
        <taxon>eudicotyledons</taxon>
        <taxon>Gunneridae</taxon>
        <taxon>Pentapetalae</taxon>
        <taxon>asterids</taxon>
        <taxon>campanulids</taxon>
        <taxon>Aquifoliales</taxon>
        <taxon>Aquifoliaceae</taxon>
        <taxon>Ilex</taxon>
    </lineage>
</organism>
<feature type="transmembrane region" description="Helical" evidence="1">
    <location>
        <begin position="352"/>
        <end position="378"/>
    </location>
</feature>
<proteinExistence type="predicted"/>
<feature type="transmembrane region" description="Helical" evidence="1">
    <location>
        <begin position="35"/>
        <end position="55"/>
    </location>
</feature>
<evidence type="ECO:0000313" key="4">
    <source>
        <dbReference type="Proteomes" id="UP001642360"/>
    </source>
</evidence>
<accession>A0ABC8SPH3</accession>
<name>A0ABC8SPH3_9AQUA</name>
<evidence type="ECO:0000313" key="2">
    <source>
        <dbReference type="EMBL" id="CAK9135404.1"/>
    </source>
</evidence>
<evidence type="ECO:0000313" key="3">
    <source>
        <dbReference type="EMBL" id="CAK9156898.1"/>
    </source>
</evidence>
<feature type="transmembrane region" description="Helical" evidence="1">
    <location>
        <begin position="76"/>
        <end position="101"/>
    </location>
</feature>
<dbReference type="EMBL" id="CAUOFW020000707">
    <property type="protein sequence ID" value="CAK9135404.1"/>
    <property type="molecule type" value="Genomic_DNA"/>
</dbReference>
<gene>
    <name evidence="2" type="ORF">ILEXP_LOCUS2351</name>
    <name evidence="3" type="ORF">ILEXP_LOCUS25453</name>
</gene>
<keyword evidence="1" id="KW-0812">Transmembrane</keyword>
<keyword evidence="1" id="KW-0472">Membrane</keyword>